<dbReference type="PANTHER" id="PTHR21485:SF3">
    <property type="entry name" value="N-ACYLNEURAMINATE CYTIDYLYLTRANSFERASE"/>
    <property type="match status" value="1"/>
</dbReference>
<dbReference type="PANTHER" id="PTHR21485">
    <property type="entry name" value="HAD SUPERFAMILY MEMBERS CMAS AND KDSC"/>
    <property type="match status" value="1"/>
</dbReference>
<keyword evidence="8" id="KW-1185">Reference proteome</keyword>
<dbReference type="EMBL" id="BAAFSF010000002">
    <property type="protein sequence ID" value="GAB1251888.1"/>
    <property type="molecule type" value="Genomic_DNA"/>
</dbReference>
<evidence type="ECO:0000256" key="3">
    <source>
        <dbReference type="ARBA" id="ARBA00011881"/>
    </source>
</evidence>
<evidence type="ECO:0000256" key="4">
    <source>
        <dbReference type="ARBA" id="ARBA00022723"/>
    </source>
</evidence>
<evidence type="ECO:0000256" key="2">
    <source>
        <dbReference type="ARBA" id="ARBA00005893"/>
    </source>
</evidence>
<protein>
    <submittedName>
        <fullName evidence="7">HAD-IIIA family hydrolase</fullName>
    </submittedName>
</protein>
<comment type="caution">
    <text evidence="7">The sequence shown here is derived from an EMBL/GenBank/DDBJ whole genome shotgun (WGS) entry which is preliminary data.</text>
</comment>
<dbReference type="Gene3D" id="3.40.50.1000">
    <property type="entry name" value="HAD superfamily/HAD-like"/>
    <property type="match status" value="1"/>
</dbReference>
<evidence type="ECO:0000256" key="6">
    <source>
        <dbReference type="ARBA" id="ARBA00022842"/>
    </source>
</evidence>
<dbReference type="InterPro" id="IPR050793">
    <property type="entry name" value="CMP-NeuNAc_synthase"/>
</dbReference>
<proteinExistence type="inferred from homology"/>
<dbReference type="PIRSF" id="PIRSF006118">
    <property type="entry name" value="KDO8-P_Ptase"/>
    <property type="match status" value="1"/>
</dbReference>
<dbReference type="SFLD" id="SFLDG01138">
    <property type="entry name" value="C1.6.2:_Deoxy-d-mannose-octulo"/>
    <property type="match status" value="1"/>
</dbReference>
<dbReference type="RefSeq" id="WP_411915705.1">
    <property type="nucleotide sequence ID" value="NZ_BAAFSF010000002.1"/>
</dbReference>
<evidence type="ECO:0000313" key="8">
    <source>
        <dbReference type="Proteomes" id="UP001628220"/>
    </source>
</evidence>
<name>A0ABQ0E2G4_9PORP</name>
<evidence type="ECO:0000256" key="1">
    <source>
        <dbReference type="ARBA" id="ARBA00001946"/>
    </source>
</evidence>
<dbReference type="InterPro" id="IPR010023">
    <property type="entry name" value="KdsC_fam"/>
</dbReference>
<keyword evidence="5 7" id="KW-0378">Hydrolase</keyword>
<dbReference type="GO" id="GO:0016787">
    <property type="term" value="F:hydrolase activity"/>
    <property type="evidence" value="ECO:0007669"/>
    <property type="project" value="UniProtKB-KW"/>
</dbReference>
<dbReference type="SUPFAM" id="SSF56784">
    <property type="entry name" value="HAD-like"/>
    <property type="match status" value="1"/>
</dbReference>
<evidence type="ECO:0000313" key="7">
    <source>
        <dbReference type="EMBL" id="GAB1251888.1"/>
    </source>
</evidence>
<keyword evidence="6" id="KW-0460">Magnesium</keyword>
<dbReference type="InterPro" id="IPR036412">
    <property type="entry name" value="HAD-like_sf"/>
</dbReference>
<dbReference type="NCBIfam" id="TIGR01670">
    <property type="entry name" value="KdsC-phosphatas"/>
    <property type="match status" value="1"/>
</dbReference>
<comment type="similarity">
    <text evidence="2">Belongs to the KdsC family.</text>
</comment>
<gene>
    <name evidence="7" type="ORF">Tsumi_09930</name>
</gene>
<dbReference type="Proteomes" id="UP001628220">
    <property type="component" value="Unassembled WGS sequence"/>
</dbReference>
<comment type="cofactor">
    <cofactor evidence="1">
        <name>Mg(2+)</name>
        <dbReference type="ChEBI" id="CHEBI:18420"/>
    </cofactor>
</comment>
<dbReference type="SFLD" id="SFLDS00003">
    <property type="entry name" value="Haloacid_Dehalogenase"/>
    <property type="match status" value="1"/>
</dbReference>
<organism evidence="7 8">
    <name type="scientific">Porphyromonas miyakawae</name>
    <dbReference type="NCBI Taxonomy" id="3137470"/>
    <lineage>
        <taxon>Bacteria</taxon>
        <taxon>Pseudomonadati</taxon>
        <taxon>Bacteroidota</taxon>
        <taxon>Bacteroidia</taxon>
        <taxon>Bacteroidales</taxon>
        <taxon>Porphyromonadaceae</taxon>
        <taxon>Porphyromonas</taxon>
    </lineage>
</organism>
<comment type="subunit">
    <text evidence="3">Homotetramer.</text>
</comment>
<sequence>MSSIPLNLDHIKAFVFDVDGVLSRSVTMLDIEGVPIRTGNVKDGFALRMAISHGYHVAIITGGYSPQTLLRTRHLGITDYYGESRNKVADLKHFVDKYHLSYEEVVYIGDDLPDVGVMQLAGIAVAPRDAAYEALEVSDYISPYNGGEGVARDVIEQVMRAQGKWHLDGINLNW</sequence>
<dbReference type="InterPro" id="IPR023214">
    <property type="entry name" value="HAD_sf"/>
</dbReference>
<keyword evidence="4" id="KW-0479">Metal-binding</keyword>
<dbReference type="SFLD" id="SFLDG01136">
    <property type="entry name" value="C1.6:_Phosphoserine_Phosphatas"/>
    <property type="match status" value="1"/>
</dbReference>
<dbReference type="Pfam" id="PF08282">
    <property type="entry name" value="Hydrolase_3"/>
    <property type="match status" value="1"/>
</dbReference>
<evidence type="ECO:0000256" key="5">
    <source>
        <dbReference type="ARBA" id="ARBA00022801"/>
    </source>
</evidence>
<reference evidence="7 8" key="1">
    <citation type="journal article" date="2025" name="Int. J. Syst. Evol. Microbiol.">
        <title>Desulfovibrio falkowii sp. nov., Porphyromonas miyakawae sp. nov., Mediterraneibacter flintii sp. nov. and Owariibacterium komagatae gen. nov., sp. nov., isolated from human faeces.</title>
        <authorList>
            <person name="Hamaguchi T."/>
            <person name="Ohara M."/>
            <person name="Hisatomi A."/>
            <person name="Sekiguchi K."/>
            <person name="Takeda J.I."/>
            <person name="Ueyama J."/>
            <person name="Ito M."/>
            <person name="Nishiwaki H."/>
            <person name="Ogi T."/>
            <person name="Hirayama M."/>
            <person name="Ohkuma M."/>
            <person name="Sakamoto M."/>
            <person name="Ohno K."/>
        </authorList>
    </citation>
    <scope>NUCLEOTIDE SEQUENCE [LARGE SCALE GENOMIC DNA]</scope>
    <source>
        <strain evidence="7 8">13CB11C</strain>
    </source>
</reference>
<accession>A0ABQ0E2G4</accession>